<protein>
    <recommendedName>
        <fullName evidence="3">Phosphodiesterase</fullName>
    </recommendedName>
</protein>
<dbReference type="OrthoDB" id="8443793at2"/>
<dbReference type="EMBL" id="CP042906">
    <property type="protein sequence ID" value="QEX16777.1"/>
    <property type="molecule type" value="Genomic_DNA"/>
</dbReference>
<evidence type="ECO:0008006" key="3">
    <source>
        <dbReference type="Google" id="ProtNLM"/>
    </source>
</evidence>
<reference evidence="1 2" key="1">
    <citation type="submission" date="2019-08" db="EMBL/GenBank/DDBJ databases">
        <title>Hyperibacter terrae gen. nov., sp. nov. and Hyperibacter viscosus sp. nov., two new members in the family Rhodospirillaceae isolated from the rhizosphere of Hypericum perforatum.</title>
        <authorList>
            <person name="Noviana Z."/>
        </authorList>
    </citation>
    <scope>NUCLEOTIDE SEQUENCE [LARGE SCALE GENOMIC DNA]</scope>
    <source>
        <strain evidence="1 2">R5913</strain>
    </source>
</reference>
<proteinExistence type="predicted"/>
<keyword evidence="2" id="KW-1185">Reference proteome</keyword>
<dbReference type="RefSeq" id="WP_151177091.1">
    <property type="nucleotide sequence ID" value="NZ_CP042906.1"/>
</dbReference>
<evidence type="ECO:0000313" key="1">
    <source>
        <dbReference type="EMBL" id="QEX16777.1"/>
    </source>
</evidence>
<dbReference type="Pfam" id="PF02620">
    <property type="entry name" value="YceD"/>
    <property type="match status" value="1"/>
</dbReference>
<organism evidence="1 2">
    <name type="scientific">Hypericibacter terrae</name>
    <dbReference type="NCBI Taxonomy" id="2602015"/>
    <lineage>
        <taxon>Bacteria</taxon>
        <taxon>Pseudomonadati</taxon>
        <taxon>Pseudomonadota</taxon>
        <taxon>Alphaproteobacteria</taxon>
        <taxon>Rhodospirillales</taxon>
        <taxon>Dongiaceae</taxon>
        <taxon>Hypericibacter</taxon>
    </lineage>
</organism>
<dbReference type="KEGG" id="htq:FRZ44_20720"/>
<accession>A0A5J6MI06</accession>
<dbReference type="InterPro" id="IPR003772">
    <property type="entry name" value="YceD"/>
</dbReference>
<gene>
    <name evidence="1" type="ORF">FRZ44_20720</name>
</gene>
<dbReference type="Proteomes" id="UP000326202">
    <property type="component" value="Chromosome"/>
</dbReference>
<name>A0A5J6MI06_9PROT</name>
<dbReference type="AlphaFoldDB" id="A0A5J6MI06"/>
<evidence type="ECO:0000313" key="2">
    <source>
        <dbReference type="Proteomes" id="UP000326202"/>
    </source>
</evidence>
<sequence>MAESQLESEFSRTIRVERIGREEIERRIEAKPDERAALAERLGLASLDLLQADLRLKRLSRGRIAVEGRFEAKLTQLCVVSLEPVAAQIEGEFAVEFVEAGPGPETEAVVAIDSVDPPEPIEDGLIDLGEAVVQQLAERIDLYPRAPGADLTWQDEKPAISEPKRPFAALSALQKGKKG</sequence>